<proteinExistence type="predicted"/>
<keyword evidence="2" id="KW-0732">Signal</keyword>
<organism evidence="3 4">
    <name type="scientific">Streptomyces viridiviolaceus</name>
    <dbReference type="NCBI Taxonomy" id="68282"/>
    <lineage>
        <taxon>Bacteria</taxon>
        <taxon>Bacillati</taxon>
        <taxon>Actinomycetota</taxon>
        <taxon>Actinomycetes</taxon>
        <taxon>Kitasatosporales</taxon>
        <taxon>Streptomycetaceae</taxon>
        <taxon>Streptomyces</taxon>
    </lineage>
</organism>
<dbReference type="Proteomes" id="UP001596409">
    <property type="component" value="Unassembled WGS sequence"/>
</dbReference>
<evidence type="ECO:0000313" key="4">
    <source>
        <dbReference type="Proteomes" id="UP001596409"/>
    </source>
</evidence>
<accession>A0ABW2DY54</accession>
<gene>
    <name evidence="3" type="ORF">ACFQMH_14045</name>
</gene>
<reference evidence="4" key="1">
    <citation type="journal article" date="2019" name="Int. J. Syst. Evol. Microbiol.">
        <title>The Global Catalogue of Microorganisms (GCM) 10K type strain sequencing project: providing services to taxonomists for standard genome sequencing and annotation.</title>
        <authorList>
            <consortium name="The Broad Institute Genomics Platform"/>
            <consortium name="The Broad Institute Genome Sequencing Center for Infectious Disease"/>
            <person name="Wu L."/>
            <person name="Ma J."/>
        </authorList>
    </citation>
    <scope>NUCLEOTIDE SEQUENCE [LARGE SCALE GENOMIC DNA]</scope>
    <source>
        <strain evidence="4">JCM 4855</strain>
    </source>
</reference>
<dbReference type="EMBL" id="JBHSYM010000026">
    <property type="protein sequence ID" value="MFC7012816.1"/>
    <property type="molecule type" value="Genomic_DNA"/>
</dbReference>
<evidence type="ECO:0008006" key="5">
    <source>
        <dbReference type="Google" id="ProtNLM"/>
    </source>
</evidence>
<feature type="signal peptide" evidence="2">
    <location>
        <begin position="1"/>
        <end position="22"/>
    </location>
</feature>
<evidence type="ECO:0000256" key="2">
    <source>
        <dbReference type="SAM" id="SignalP"/>
    </source>
</evidence>
<keyword evidence="4" id="KW-1185">Reference proteome</keyword>
<dbReference type="PROSITE" id="PS51257">
    <property type="entry name" value="PROKAR_LIPOPROTEIN"/>
    <property type="match status" value="1"/>
</dbReference>
<evidence type="ECO:0000256" key="1">
    <source>
        <dbReference type="SAM" id="MobiDB-lite"/>
    </source>
</evidence>
<name>A0ABW2DY54_9ACTN</name>
<feature type="chain" id="PRO_5045535941" description="Lipoprotein" evidence="2">
    <location>
        <begin position="23"/>
        <end position="216"/>
    </location>
</feature>
<protein>
    <recommendedName>
        <fullName evidence="5">Lipoprotein</fullName>
    </recommendedName>
</protein>
<comment type="caution">
    <text evidence="3">The sequence shown here is derived from an EMBL/GenBank/DDBJ whole genome shotgun (WGS) entry which is preliminary data.</text>
</comment>
<dbReference type="RefSeq" id="WP_189876202.1">
    <property type="nucleotide sequence ID" value="NZ_BMWA01000019.1"/>
</dbReference>
<sequence length="216" mass="23245">MKRRTLPVAVALAASAALLLTACGDGEDKSDANDAIAGAETGGAKPSASSETEGVVGRPRITLPDDLKDTFQEWRAADDTQDAVLKDVAQRIDATNYAITQGNPEFSALSFYYTGTALGEAQDWVQSIVGDGYTITGENRYYNAKVDVFDSASAGVVYCEDQGKAYAKDRKSGKVFKTEVTDKSYVLYTTRLEKNGQGVWQTTKLTSQRGHESCTP</sequence>
<evidence type="ECO:0000313" key="3">
    <source>
        <dbReference type="EMBL" id="MFC7012816.1"/>
    </source>
</evidence>
<feature type="region of interest" description="Disordered" evidence="1">
    <location>
        <begin position="33"/>
        <end position="55"/>
    </location>
</feature>